<name>A0A8K0C4K7_IGNLU</name>
<gene>
    <name evidence="1" type="ORF">ILUMI_26174</name>
</gene>
<protein>
    <submittedName>
        <fullName evidence="1">Uncharacterized protein</fullName>
    </submittedName>
</protein>
<proteinExistence type="predicted"/>
<reference evidence="1" key="1">
    <citation type="submission" date="2019-08" db="EMBL/GenBank/DDBJ databases">
        <title>The genome of the North American firefly Photinus pyralis.</title>
        <authorList>
            <consortium name="Photinus pyralis genome working group"/>
            <person name="Fallon T.R."/>
            <person name="Sander Lower S.E."/>
            <person name="Weng J.-K."/>
        </authorList>
    </citation>
    <scope>NUCLEOTIDE SEQUENCE</scope>
    <source>
        <strain evidence="1">TRF0915ILg1</strain>
        <tissue evidence="1">Whole body</tissue>
    </source>
</reference>
<dbReference type="AlphaFoldDB" id="A0A8K0C4K7"/>
<evidence type="ECO:0000313" key="1">
    <source>
        <dbReference type="EMBL" id="KAF2879998.1"/>
    </source>
</evidence>
<dbReference type="EMBL" id="VTPC01091037">
    <property type="protein sequence ID" value="KAF2879998.1"/>
    <property type="molecule type" value="Genomic_DNA"/>
</dbReference>
<organism evidence="1 2">
    <name type="scientific">Ignelater luminosus</name>
    <name type="common">Cucubano</name>
    <name type="synonym">Pyrophorus luminosus</name>
    <dbReference type="NCBI Taxonomy" id="2038154"/>
    <lineage>
        <taxon>Eukaryota</taxon>
        <taxon>Metazoa</taxon>
        <taxon>Ecdysozoa</taxon>
        <taxon>Arthropoda</taxon>
        <taxon>Hexapoda</taxon>
        <taxon>Insecta</taxon>
        <taxon>Pterygota</taxon>
        <taxon>Neoptera</taxon>
        <taxon>Endopterygota</taxon>
        <taxon>Coleoptera</taxon>
        <taxon>Polyphaga</taxon>
        <taxon>Elateriformia</taxon>
        <taxon>Elateroidea</taxon>
        <taxon>Elateridae</taxon>
        <taxon>Agrypninae</taxon>
        <taxon>Pyrophorini</taxon>
        <taxon>Ignelater</taxon>
    </lineage>
</organism>
<comment type="caution">
    <text evidence="1">The sequence shown here is derived from an EMBL/GenBank/DDBJ whole genome shotgun (WGS) entry which is preliminary data.</text>
</comment>
<sequence>MSTLKLTNLAILAIEQEGKGTDDALNEDDEDVSMQTKLEGRRIERALCDWIKDERTIPFYCYGSGHFQIKFRCRPLFAVTKNGAIVYENGKHNYLPRGGTFGIPESVQAALPSVPTISKIAQRIRRRTTPAPRPPTSLSELVIDGPYSKTSSGEDFLLSDSGAGDPNRSLLFSTERNLKVLSSSDHCFCNGIFKTAPPLFTQLITIHAIKFDAVILLTYKQERSDDVLLPIRLKNSALVFEARHLHLTDVTDELLVSIQEVRMSKNVIVGFQNAYIGISSTPKRRYNSRKAQYNHIKECVHSAAYEALEIYEISKNQKSPYWWDQEIATKIEETRRRYLKYLNTKKNEDMITYKAAQAKVRKMIVKKKNERWEKNCNKINTYTGGRLKTMSTATVSKDIIEVDTSQLFQKILCTIHSHNDLRDGFKYELATIPMSLFEKSGFMRKTKKSALYSIFDRIPEGSTEIGAECFYVIDGGYLSHHVVWPKRETFGDSY</sequence>
<keyword evidence="2" id="KW-1185">Reference proteome</keyword>
<evidence type="ECO:0000313" key="2">
    <source>
        <dbReference type="Proteomes" id="UP000801492"/>
    </source>
</evidence>
<accession>A0A8K0C4K7</accession>
<dbReference type="OrthoDB" id="6783708at2759"/>
<dbReference type="Proteomes" id="UP000801492">
    <property type="component" value="Unassembled WGS sequence"/>
</dbReference>